<proteinExistence type="predicted"/>
<comment type="caution">
    <text evidence="1">The sequence shown here is derived from an EMBL/GenBank/DDBJ whole genome shotgun (WGS) entry which is preliminary data.</text>
</comment>
<dbReference type="EMBL" id="CAJVPM010000646">
    <property type="protein sequence ID" value="CAG8448717.1"/>
    <property type="molecule type" value="Genomic_DNA"/>
</dbReference>
<protein>
    <submittedName>
        <fullName evidence="1">1591_t:CDS:1</fullName>
    </submittedName>
</protein>
<name>A0ACA9K358_9GLOM</name>
<accession>A0ACA9K358</accession>
<reference evidence="1" key="1">
    <citation type="submission" date="2021-06" db="EMBL/GenBank/DDBJ databases">
        <authorList>
            <person name="Kallberg Y."/>
            <person name="Tangrot J."/>
            <person name="Rosling A."/>
        </authorList>
    </citation>
    <scope>NUCLEOTIDE SEQUENCE</scope>
    <source>
        <strain evidence="1">AU212A</strain>
    </source>
</reference>
<gene>
    <name evidence="1" type="ORF">SCALOS_LOCUS1077</name>
</gene>
<evidence type="ECO:0000313" key="1">
    <source>
        <dbReference type="EMBL" id="CAG8448717.1"/>
    </source>
</evidence>
<keyword evidence="2" id="KW-1185">Reference proteome</keyword>
<organism evidence="1 2">
    <name type="scientific">Scutellospora calospora</name>
    <dbReference type="NCBI Taxonomy" id="85575"/>
    <lineage>
        <taxon>Eukaryota</taxon>
        <taxon>Fungi</taxon>
        <taxon>Fungi incertae sedis</taxon>
        <taxon>Mucoromycota</taxon>
        <taxon>Glomeromycotina</taxon>
        <taxon>Glomeromycetes</taxon>
        <taxon>Diversisporales</taxon>
        <taxon>Gigasporaceae</taxon>
        <taxon>Scutellospora</taxon>
    </lineage>
</organism>
<dbReference type="Proteomes" id="UP000789860">
    <property type="component" value="Unassembled WGS sequence"/>
</dbReference>
<evidence type="ECO:0000313" key="2">
    <source>
        <dbReference type="Proteomes" id="UP000789860"/>
    </source>
</evidence>
<sequence length="328" mass="38017">MSESNYKNSLLQITLPTLTSFNEYHRELIESAVNCSSESLTIHVSCQKIEIYRNYPVEYWTEFHDLLNFLYLSGTKVSYDNLKHFLEIDIIFEKWNGYNIELVKEKNFDVFFGSKAEQSRLQEFNDNRKKASLSDVHILIFDTKTSPKNIMYDQNFEDRKKFNENPKKLYQTAIVGGTFDHLHAGHKILLTMTAWISGEKMICGVTDDCMLKTKKFKEFLEPINIRITKVLKFLNAIHQGLLYEVVPIYDIYGPTISEPSIQALVVSKETMSGSGLINEERQKRGFETLNIFVIEVISSSNPSLKEDLKDHKLSSTYLRELCKNSKSK</sequence>